<gene>
    <name evidence="4" type="ORF">N47_G37900</name>
</gene>
<dbReference type="AlphaFoldDB" id="E1YD22"/>
<dbReference type="Gene3D" id="1.25.40.10">
    <property type="entry name" value="Tetratricopeptide repeat domain"/>
    <property type="match status" value="1"/>
</dbReference>
<proteinExistence type="inferred from homology"/>
<accession>E1YD22</accession>
<dbReference type="InterPro" id="IPR014162">
    <property type="entry name" value="CpoB_C"/>
</dbReference>
<evidence type="ECO:0000256" key="1">
    <source>
        <dbReference type="ARBA" id="ARBA00022729"/>
    </source>
</evidence>
<dbReference type="HAMAP" id="MF_02066">
    <property type="entry name" value="CpoB"/>
    <property type="match status" value="1"/>
</dbReference>
<feature type="domain" description="Outer membrane lipoprotein BamD-like" evidence="3">
    <location>
        <begin position="158"/>
        <end position="277"/>
    </location>
</feature>
<keyword evidence="1" id="KW-0732">Signal</keyword>
<dbReference type="EMBL" id="FR695868">
    <property type="protein sequence ID" value="CBX28466.1"/>
    <property type="molecule type" value="Genomic_DNA"/>
</dbReference>
<dbReference type="GO" id="GO:0051301">
    <property type="term" value="P:cell division"/>
    <property type="evidence" value="ECO:0007669"/>
    <property type="project" value="InterPro"/>
</dbReference>
<keyword evidence="2" id="KW-0175">Coiled coil</keyword>
<dbReference type="NCBIfam" id="TIGR02795">
    <property type="entry name" value="tol_pal_ybgF"/>
    <property type="match status" value="1"/>
</dbReference>
<reference evidence="4" key="1">
    <citation type="journal article" date="2011" name="Environ. Microbiol.">
        <title>Genomic insights into the metabolic potential of the polycyclic aromatic hydrocarbon degrading sulfate-reducing Deltaproteobacterium N47.</title>
        <authorList>
            <person name="Bergmann F."/>
            <person name="Selesi D."/>
            <person name="Weinmaier T."/>
            <person name="Tischler P."/>
            <person name="Rattei T."/>
            <person name="Meckenstock R.U."/>
        </authorList>
    </citation>
    <scope>NUCLEOTIDE SEQUENCE</scope>
</reference>
<dbReference type="InterPro" id="IPR034706">
    <property type="entry name" value="CpoB"/>
</dbReference>
<evidence type="ECO:0000259" key="3">
    <source>
        <dbReference type="Pfam" id="PF13525"/>
    </source>
</evidence>
<evidence type="ECO:0000313" key="4">
    <source>
        <dbReference type="EMBL" id="CBX28466.1"/>
    </source>
</evidence>
<dbReference type="InterPro" id="IPR011990">
    <property type="entry name" value="TPR-like_helical_dom_sf"/>
</dbReference>
<name>E1YD22_9BACT</name>
<evidence type="ECO:0000256" key="2">
    <source>
        <dbReference type="SAM" id="Coils"/>
    </source>
</evidence>
<organism evidence="4">
    <name type="scientific">uncultured Desulfobacterium sp</name>
    <dbReference type="NCBI Taxonomy" id="201089"/>
    <lineage>
        <taxon>Bacteria</taxon>
        <taxon>Pseudomonadati</taxon>
        <taxon>Thermodesulfobacteriota</taxon>
        <taxon>Desulfobacteria</taxon>
        <taxon>Desulfobacterales</taxon>
        <taxon>Desulfobacteriaceae</taxon>
        <taxon>Desulfobacterium</taxon>
        <taxon>environmental samples</taxon>
    </lineage>
</organism>
<feature type="coiled-coil region" evidence="2">
    <location>
        <begin position="40"/>
        <end position="142"/>
    </location>
</feature>
<dbReference type="InterPro" id="IPR039565">
    <property type="entry name" value="BamD-like"/>
</dbReference>
<dbReference type="SUPFAM" id="SSF48452">
    <property type="entry name" value="TPR-like"/>
    <property type="match status" value="1"/>
</dbReference>
<dbReference type="Pfam" id="PF13525">
    <property type="entry name" value="YfiO"/>
    <property type="match status" value="1"/>
</dbReference>
<sequence length="281" mass="32484">MPFLFLNFGCALHKDVITLDNRIGELRLRVVTLENQTSHLKAKTDVIKKKTEEIKSIEDEKDKNIRGQTAGQYAEIEKRKEEIRMLNGRIEELEHLSKQKSKDNEDTSKRTEDRLAGMEETLKEYKNKIARLEQYLSLEGKEKTAATVPAALPVEKKDVSEDEIYASALKLYDGEKYAAARQKLQEILSKYPNSDKADNCQFWIGESYYQEKWYEKAIVEYQKVIEKYPKGNKMKASLLKQGLSFYNLGDKKNSKLVLNELIQKFPNSNEAKIAESKLKGF</sequence>
<protein>
    <recommendedName>
        <fullName evidence="3">Outer membrane lipoprotein BamD-like domain-containing protein</fullName>
    </recommendedName>
</protein>